<dbReference type="SUPFAM" id="SSF58069">
    <property type="entry name" value="Virus ectodomain"/>
    <property type="match status" value="1"/>
</dbReference>
<dbReference type="Proteomes" id="UP000475037">
    <property type="component" value="Unassembled WGS sequence"/>
</dbReference>
<dbReference type="PANTHER" id="PTHR10424:SF82">
    <property type="entry name" value="ENVELOPE GLYCOPROTEIN-RELATED"/>
    <property type="match status" value="1"/>
</dbReference>
<gene>
    <name evidence="2" type="primary">Env1_3</name>
    <name evidence="2" type="ORF">FOF47_R04553</name>
</gene>
<feature type="transmembrane region" description="Helical" evidence="1">
    <location>
        <begin position="161"/>
        <end position="183"/>
    </location>
</feature>
<accession>A0A6G1AWA0</accession>
<protein>
    <submittedName>
        <fullName evidence="2">ENV1 protein</fullName>
    </submittedName>
</protein>
<dbReference type="Gene3D" id="1.10.287.210">
    <property type="match status" value="1"/>
</dbReference>
<proteinExistence type="predicted"/>
<keyword evidence="1" id="KW-0472">Membrane</keyword>
<dbReference type="AlphaFoldDB" id="A0A6G1AWA0"/>
<dbReference type="EMBL" id="VOAJ01003451">
    <property type="protein sequence ID" value="KAF0879880.1"/>
    <property type="molecule type" value="Genomic_DNA"/>
</dbReference>
<name>A0A6G1AWA0_CROCR</name>
<keyword evidence="3" id="KW-1185">Reference proteome</keyword>
<evidence type="ECO:0000313" key="3">
    <source>
        <dbReference type="Proteomes" id="UP000475037"/>
    </source>
</evidence>
<dbReference type="PANTHER" id="PTHR10424">
    <property type="entry name" value="VIRAL ENVELOPE PROTEIN"/>
    <property type="match status" value="1"/>
</dbReference>
<dbReference type="Pfam" id="PF00429">
    <property type="entry name" value="TLV_coat"/>
    <property type="match status" value="1"/>
</dbReference>
<comment type="caution">
    <text evidence="2">The sequence shown here is derived from an EMBL/GenBank/DDBJ whole genome shotgun (WGS) entry which is preliminary data.</text>
</comment>
<feature type="non-terminal residue" evidence="2">
    <location>
        <position position="1"/>
    </location>
</feature>
<keyword evidence="1" id="KW-1133">Transmembrane helix</keyword>
<feature type="non-terminal residue" evidence="2">
    <location>
        <position position="240"/>
    </location>
</feature>
<reference evidence="2 3" key="1">
    <citation type="submission" date="2019-11" db="EMBL/GenBank/DDBJ databases">
        <authorList>
            <person name="Yang C."/>
            <person name="Li F."/>
        </authorList>
    </citation>
    <scope>NUCLEOTIDE SEQUENCE [LARGE SCALE GENOMIC DNA]</scope>
    <source>
        <strain evidence="2">KB4526</strain>
        <tissue evidence="2">Muscle</tissue>
    </source>
</reference>
<dbReference type="InterPro" id="IPR018154">
    <property type="entry name" value="TLV/ENV_coat_polyprotein"/>
</dbReference>
<organism evidence="2 3">
    <name type="scientific">Crocuta crocuta</name>
    <name type="common">Spotted hyena</name>
    <dbReference type="NCBI Taxonomy" id="9678"/>
    <lineage>
        <taxon>Eukaryota</taxon>
        <taxon>Metazoa</taxon>
        <taxon>Chordata</taxon>
        <taxon>Craniata</taxon>
        <taxon>Vertebrata</taxon>
        <taxon>Euteleostomi</taxon>
        <taxon>Mammalia</taxon>
        <taxon>Eutheria</taxon>
        <taxon>Laurasiatheria</taxon>
        <taxon>Carnivora</taxon>
        <taxon>Feliformia</taxon>
        <taxon>Hyaenidae</taxon>
        <taxon>Crocuta</taxon>
    </lineage>
</organism>
<evidence type="ECO:0000313" key="2">
    <source>
        <dbReference type="EMBL" id="KAF0879880.1"/>
    </source>
</evidence>
<keyword evidence="1" id="KW-0812">Transmembrane</keyword>
<evidence type="ECO:0000256" key="1">
    <source>
        <dbReference type="SAM" id="Phobius"/>
    </source>
</evidence>
<sequence length="240" mass="26418">MTYTYQVLNESRPNLTMSCWLCFNPKPPYYEGIAFLGNYSVTNRVQECCWQQTGQILLTLQSVTAQDLCPGHVPATHQHLCDRTDQISSPGYLIPPKQGWWACTTGLTPCVHGTILHNTKTFCVLAQLVPRILYHTDEELFQAIIDAKPSKWTKHEPFTTLTLSVLLGLGLAGAGTGISALAVQSSSYNRLRAAIDVDIQNLETSVSHLQKSLTSLAEVVLQNRTGLDLLFLQQGGLCAA</sequence>